<protein>
    <submittedName>
        <fullName evidence="1">Uncharacterized protein</fullName>
    </submittedName>
</protein>
<reference evidence="1" key="1">
    <citation type="journal article" date="2020" name="Nature">
        <title>Giant virus diversity and host interactions through global metagenomics.</title>
        <authorList>
            <person name="Schulz F."/>
            <person name="Roux S."/>
            <person name="Paez-Espino D."/>
            <person name="Jungbluth S."/>
            <person name="Walsh D.A."/>
            <person name="Denef V.J."/>
            <person name="McMahon K.D."/>
            <person name="Konstantinidis K.T."/>
            <person name="Eloe-Fadrosh E.A."/>
            <person name="Kyrpides N.C."/>
            <person name="Woyke T."/>
        </authorList>
    </citation>
    <scope>NUCLEOTIDE SEQUENCE</scope>
    <source>
        <strain evidence="1">GVMAG-M-3300025890-48</strain>
    </source>
</reference>
<accession>A0A6C0JAT5</accession>
<sequence length="146" mass="17174">MELRSGTIVNTTTVPTWVPTLDGEDYIPHTVTEEFPWDWSVRLREYIEEDNWCPETAYYFVDFLDRTSNDWVDICFAPSSKNDTKSFGETLMNIVYQFEAHAQGMLTRPRTREHSQHMQDNHGFYHGLVRTAHDLKVTWVVAKNEL</sequence>
<evidence type="ECO:0000313" key="1">
    <source>
        <dbReference type="EMBL" id="QHU02945.1"/>
    </source>
</evidence>
<proteinExistence type="predicted"/>
<organism evidence="1">
    <name type="scientific">viral metagenome</name>
    <dbReference type="NCBI Taxonomy" id="1070528"/>
    <lineage>
        <taxon>unclassified sequences</taxon>
        <taxon>metagenomes</taxon>
        <taxon>organismal metagenomes</taxon>
    </lineage>
</organism>
<name>A0A6C0JAT5_9ZZZZ</name>
<dbReference type="EMBL" id="MN740367">
    <property type="protein sequence ID" value="QHU02945.1"/>
    <property type="molecule type" value="Genomic_DNA"/>
</dbReference>
<dbReference type="AlphaFoldDB" id="A0A6C0JAT5"/>